<dbReference type="Pfam" id="PF08155">
    <property type="entry name" value="NOGCT"/>
    <property type="match status" value="1"/>
</dbReference>
<dbReference type="PROSITE" id="PS51186">
    <property type="entry name" value="GNAT"/>
    <property type="match status" value="1"/>
</dbReference>
<dbReference type="CDD" id="cd01897">
    <property type="entry name" value="NOG"/>
    <property type="match status" value="1"/>
</dbReference>
<dbReference type="InterPro" id="IPR010674">
    <property type="entry name" value="NOG1_Rossman_fold_dom"/>
</dbReference>
<dbReference type="GO" id="GO:0042254">
    <property type="term" value="P:ribosome biogenesis"/>
    <property type="evidence" value="ECO:0007669"/>
    <property type="project" value="UniProtKB-KW"/>
</dbReference>
<keyword evidence="5" id="KW-0342">GTP-binding</keyword>
<evidence type="ECO:0000256" key="2">
    <source>
        <dbReference type="ARBA" id="ARBA00004604"/>
    </source>
</evidence>
<organism evidence="10 11">
    <name type="scientific">Trichoglossum hirsutum</name>
    <dbReference type="NCBI Taxonomy" id="265104"/>
    <lineage>
        <taxon>Eukaryota</taxon>
        <taxon>Fungi</taxon>
        <taxon>Dikarya</taxon>
        <taxon>Ascomycota</taxon>
        <taxon>Pezizomycotina</taxon>
        <taxon>Geoglossomycetes</taxon>
        <taxon>Geoglossales</taxon>
        <taxon>Geoglossaceae</taxon>
        <taxon>Trichoglossum</taxon>
    </lineage>
</organism>
<feature type="compositionally biased region" description="Low complexity" evidence="7">
    <location>
        <begin position="801"/>
        <end position="816"/>
    </location>
</feature>
<evidence type="ECO:0000259" key="8">
    <source>
        <dbReference type="PROSITE" id="PS51186"/>
    </source>
</evidence>
<feature type="compositionally biased region" description="Basic and acidic residues" evidence="7">
    <location>
        <begin position="843"/>
        <end position="859"/>
    </location>
</feature>
<evidence type="ECO:0000313" key="10">
    <source>
        <dbReference type="EMBL" id="KAH0563039.1"/>
    </source>
</evidence>
<dbReference type="SUPFAM" id="SSF52540">
    <property type="entry name" value="P-loop containing nucleoside triphosphate hydrolases"/>
    <property type="match status" value="1"/>
</dbReference>
<sequence length="914" mass="103178">MSDEDTLPPDLMPAKPFTKILEPYLPPGNSPKQSVPTEQVPKVYVRPLALADVEACLKLENEVFPPQERCSREKVEFRFRKQDAFIYRLSVCPELSLGLFSVASPNPPMSMATTATSPRTADSPTPELNEILIAHAVSTKCVDAVVTDDAMGLPAEFDPSSERYQDPELLDWSSSKPSLSLLGHQEAGQTLGLHSLGVLPEHQSKGFGKTLLKAYIQRMRNADVARRIALITHERLIAFYKKFGFIHKGKSEVKFGGGDWHDMSWKDIPPVPTSQEFLDIVLSRTQRRLPTQIRAGFKISRIRSFYTRKVKYTQETFTEKLSAILESFPRLQDIHPFHKDLLNTLYDADHFRIALGQLSTAKHLIETVSRDYVRLLKYAQSLFQCKQLKRAALGRMATITKRLKDPLLYLEQVRQHLGRLPSIDPNTRTLLICGYPNVGKSSFLKSVTRADVDVQPYAFTTKSLFVGHFDYKYLRFQAIDTPGILDHPLEEMNTIEMQSITAIAHLRSAILYFMDLSEQCGYSVGAQIRLFQSIKPLFSNKLVFIVINKIDIMRPEDLDIETKEMLQEILKPGDVELLQLSCVTSEGVMAVRNAACDRLIAERVAQKLKSGASGGGAIGGRLGDLLNRIHVAQPMEGLQREVYIPDAVMDRKKYGKEDLERPKREREIEEEEGGAGVYNIDLKKNYILDDDDWRHDKIPEVFDGKNVYDFIDPDIEAKLAALEEEERLQADGFYLSDETSEDEEDANTRAKAEFIREKRQLIQNAAKMKKSLKNRAIIPRTAKTKKLSDLKSHLNSLGLDATSTSARARSQSRGRGMISKHSNGENDAMDVDSSTNSQLETLPRAESRARNQSNRREDGITTAGSRSKAEKLAKLSQKKMNRLARQGEADRHITSSMPKHLFSGKRGMGKTQRR</sequence>
<dbReference type="InterPro" id="IPR000182">
    <property type="entry name" value="GNAT_dom"/>
</dbReference>
<evidence type="ECO:0000256" key="4">
    <source>
        <dbReference type="ARBA" id="ARBA00022741"/>
    </source>
</evidence>
<dbReference type="Pfam" id="PF00583">
    <property type="entry name" value="Acetyltransf_1"/>
    <property type="match status" value="1"/>
</dbReference>
<accession>A0A9P8LF64</accession>
<dbReference type="GO" id="GO:0005525">
    <property type="term" value="F:GTP binding"/>
    <property type="evidence" value="ECO:0007669"/>
    <property type="project" value="UniProtKB-KW"/>
</dbReference>
<dbReference type="FunFam" id="3.40.50.300:FF:000496">
    <property type="entry name" value="Nucleolar GTP-binding protein 1"/>
    <property type="match status" value="1"/>
</dbReference>
<feature type="domain" description="N-acetyltransferase" evidence="8">
    <location>
        <begin position="132"/>
        <end position="269"/>
    </location>
</feature>
<keyword evidence="11" id="KW-1185">Reference proteome</keyword>
<feature type="domain" description="OBG-type G" evidence="9">
    <location>
        <begin position="428"/>
        <end position="600"/>
    </location>
</feature>
<keyword evidence="4" id="KW-0547">Nucleotide-binding</keyword>
<evidence type="ECO:0000313" key="11">
    <source>
        <dbReference type="Proteomes" id="UP000750711"/>
    </source>
</evidence>
<gene>
    <name evidence="10" type="primary">NOG1</name>
    <name evidence="10" type="ORF">GP486_002397</name>
</gene>
<dbReference type="Gene3D" id="3.40.630.30">
    <property type="match status" value="1"/>
</dbReference>
<feature type="region of interest" description="Disordered" evidence="7">
    <location>
        <begin position="801"/>
        <end position="914"/>
    </location>
</feature>
<dbReference type="InterPro" id="IPR012973">
    <property type="entry name" value="NOG_C"/>
</dbReference>
<comment type="function">
    <text evidence="1">Involved in the biogenesis of the 60S ribosomal subunit.</text>
</comment>
<dbReference type="EMBL" id="JAGHQM010000263">
    <property type="protein sequence ID" value="KAH0563039.1"/>
    <property type="molecule type" value="Genomic_DNA"/>
</dbReference>
<dbReference type="Gene3D" id="3.40.50.300">
    <property type="entry name" value="P-loop containing nucleotide triphosphate hydrolases"/>
    <property type="match status" value="1"/>
</dbReference>
<dbReference type="InterPro" id="IPR031167">
    <property type="entry name" value="G_OBG"/>
</dbReference>
<evidence type="ECO:0000256" key="6">
    <source>
        <dbReference type="ARBA" id="ARBA00023242"/>
    </source>
</evidence>
<evidence type="ECO:0000256" key="7">
    <source>
        <dbReference type="SAM" id="MobiDB-lite"/>
    </source>
</evidence>
<reference evidence="10" key="1">
    <citation type="submission" date="2021-03" db="EMBL/GenBank/DDBJ databases">
        <title>Comparative genomics and phylogenomic investigation of the class Geoglossomycetes provide insights into ecological specialization and systematics.</title>
        <authorList>
            <person name="Melie T."/>
            <person name="Pirro S."/>
            <person name="Miller A.N."/>
            <person name="Quandt A."/>
        </authorList>
    </citation>
    <scope>NUCLEOTIDE SEQUENCE</scope>
    <source>
        <strain evidence="10">CAQ_001_2017</strain>
    </source>
</reference>
<proteinExistence type="predicted"/>
<dbReference type="SUPFAM" id="SSF55729">
    <property type="entry name" value="Acyl-CoA N-acyltransferases (Nat)"/>
    <property type="match status" value="1"/>
</dbReference>
<dbReference type="Proteomes" id="UP000750711">
    <property type="component" value="Unassembled WGS sequence"/>
</dbReference>
<dbReference type="InterPro" id="IPR027417">
    <property type="entry name" value="P-loop_NTPase"/>
</dbReference>
<comment type="subcellular location">
    <subcellularLocation>
        <location evidence="2">Nucleus</location>
        <location evidence="2">Nucleolus</location>
    </subcellularLocation>
</comment>
<evidence type="ECO:0000259" key="9">
    <source>
        <dbReference type="PROSITE" id="PS51710"/>
    </source>
</evidence>
<name>A0A9P8LF64_9PEZI</name>
<evidence type="ECO:0000256" key="3">
    <source>
        <dbReference type="ARBA" id="ARBA00022517"/>
    </source>
</evidence>
<evidence type="ECO:0000256" key="5">
    <source>
        <dbReference type="ARBA" id="ARBA00023134"/>
    </source>
</evidence>
<keyword evidence="6" id="KW-0539">Nucleus</keyword>
<protein>
    <submittedName>
        <fullName evidence="10">Nucleolar GTP-binding protein 1</fullName>
    </submittedName>
</protein>
<dbReference type="CDD" id="cd04301">
    <property type="entry name" value="NAT_SF"/>
    <property type="match status" value="1"/>
</dbReference>
<dbReference type="InterPro" id="IPR016181">
    <property type="entry name" value="Acyl_CoA_acyltransferase"/>
</dbReference>
<dbReference type="PANTHER" id="PTHR45759">
    <property type="entry name" value="NUCLEOLAR GTP-BINDING PROTEIN 1"/>
    <property type="match status" value="1"/>
</dbReference>
<dbReference type="PROSITE" id="PS51710">
    <property type="entry name" value="G_OBG"/>
    <property type="match status" value="1"/>
</dbReference>
<dbReference type="AlphaFoldDB" id="A0A9P8LF64"/>
<keyword evidence="3" id="KW-0690">Ribosome biogenesis</keyword>
<evidence type="ECO:0000256" key="1">
    <source>
        <dbReference type="ARBA" id="ARBA00002889"/>
    </source>
</evidence>
<dbReference type="Gene3D" id="1.20.120.1190">
    <property type="match status" value="1"/>
</dbReference>
<dbReference type="Pfam" id="PF06858">
    <property type="entry name" value="NOG1"/>
    <property type="match status" value="1"/>
</dbReference>
<dbReference type="GO" id="GO:0005730">
    <property type="term" value="C:nucleolus"/>
    <property type="evidence" value="ECO:0007669"/>
    <property type="project" value="UniProtKB-SubCell"/>
</dbReference>
<dbReference type="GO" id="GO:0016747">
    <property type="term" value="F:acyltransferase activity, transferring groups other than amino-acyl groups"/>
    <property type="evidence" value="ECO:0007669"/>
    <property type="project" value="InterPro"/>
</dbReference>
<comment type="caution">
    <text evidence="10">The sequence shown here is derived from an EMBL/GenBank/DDBJ whole genome shotgun (WGS) entry which is preliminary data.</text>
</comment>
<dbReference type="InterPro" id="IPR041623">
    <property type="entry name" value="NOG1_N"/>
</dbReference>
<dbReference type="Pfam" id="PF17835">
    <property type="entry name" value="NOG1_N"/>
    <property type="match status" value="1"/>
</dbReference>